<dbReference type="RefSeq" id="WP_145088781.1">
    <property type="nucleotide sequence ID" value="NZ_CP036274.1"/>
</dbReference>
<dbReference type="OrthoDB" id="213994at2"/>
<reference evidence="1 2" key="1">
    <citation type="submission" date="2019-02" db="EMBL/GenBank/DDBJ databases">
        <title>Deep-cultivation of Planctomycetes and their phenomic and genomic characterization uncovers novel biology.</title>
        <authorList>
            <person name="Wiegand S."/>
            <person name="Jogler M."/>
            <person name="Boedeker C."/>
            <person name="Pinto D."/>
            <person name="Vollmers J."/>
            <person name="Rivas-Marin E."/>
            <person name="Kohn T."/>
            <person name="Peeters S.H."/>
            <person name="Heuer A."/>
            <person name="Rast P."/>
            <person name="Oberbeckmann S."/>
            <person name="Bunk B."/>
            <person name="Jeske O."/>
            <person name="Meyerdierks A."/>
            <person name="Storesund J.E."/>
            <person name="Kallscheuer N."/>
            <person name="Luecker S."/>
            <person name="Lage O.M."/>
            <person name="Pohl T."/>
            <person name="Merkel B.J."/>
            <person name="Hornburger P."/>
            <person name="Mueller R.-W."/>
            <person name="Bruemmer F."/>
            <person name="Labrenz M."/>
            <person name="Spormann A.M."/>
            <person name="Op den Camp H."/>
            <person name="Overmann J."/>
            <person name="Amann R."/>
            <person name="Jetten M.S.M."/>
            <person name="Mascher T."/>
            <person name="Medema M.H."/>
            <person name="Devos D.P."/>
            <person name="Kaster A.-K."/>
            <person name="Ovreas L."/>
            <person name="Rohde M."/>
            <person name="Galperin M.Y."/>
            <person name="Jogler C."/>
        </authorList>
    </citation>
    <scope>NUCLEOTIDE SEQUENCE [LARGE SCALE GENOMIC DNA]</scope>
    <source>
        <strain evidence="1 2">ETA_A8</strain>
    </source>
</reference>
<dbReference type="Gene3D" id="3.40.50.450">
    <property type="match status" value="1"/>
</dbReference>
<organism evidence="1 2">
    <name type="scientific">Anatilimnocola aggregata</name>
    <dbReference type="NCBI Taxonomy" id="2528021"/>
    <lineage>
        <taxon>Bacteria</taxon>
        <taxon>Pseudomonadati</taxon>
        <taxon>Planctomycetota</taxon>
        <taxon>Planctomycetia</taxon>
        <taxon>Pirellulales</taxon>
        <taxon>Pirellulaceae</taxon>
        <taxon>Anatilimnocola</taxon>
    </lineage>
</organism>
<dbReference type="SUPFAM" id="SSF52309">
    <property type="entry name" value="N-(deoxy)ribosyltransferase-like"/>
    <property type="match status" value="1"/>
</dbReference>
<proteinExistence type="predicted"/>
<dbReference type="KEGG" id="aagg:ETAA8_27960"/>
<dbReference type="Proteomes" id="UP000315017">
    <property type="component" value="Chromosome"/>
</dbReference>
<gene>
    <name evidence="1" type="ORF">ETAA8_27960</name>
</gene>
<keyword evidence="2" id="KW-1185">Reference proteome</keyword>
<protein>
    <recommendedName>
        <fullName evidence="3">Nucleoside 2-deoxyribosyltransferase</fullName>
    </recommendedName>
</protein>
<evidence type="ECO:0008006" key="3">
    <source>
        <dbReference type="Google" id="ProtNLM"/>
    </source>
</evidence>
<dbReference type="EMBL" id="CP036274">
    <property type="protein sequence ID" value="QDU27707.1"/>
    <property type="molecule type" value="Genomic_DNA"/>
</dbReference>
<name>A0A517YBT7_9BACT</name>
<evidence type="ECO:0000313" key="2">
    <source>
        <dbReference type="Proteomes" id="UP000315017"/>
    </source>
</evidence>
<dbReference type="AlphaFoldDB" id="A0A517YBT7"/>
<sequence length="147" mass="16468">MRIFLAGIMQGSHLGAVMHYQGYRGQLRQLLEQHLPGAEVYDPLADHQLSLDYTEDRAREVFLFHNRLCGQIDVLIAFVPEASMGTAIEMWEAWRANRVVIAISPLVLNWTIKYCSHAVYADLESFQADLASGKLAEKIAAIQAALP</sequence>
<evidence type="ECO:0000313" key="1">
    <source>
        <dbReference type="EMBL" id="QDU27707.1"/>
    </source>
</evidence>
<accession>A0A517YBT7</accession>